<name>A0A0E9XWT4_ANGAN</name>
<reference evidence="2" key="2">
    <citation type="journal article" date="2015" name="Fish Shellfish Immunol.">
        <title>Early steps in the European eel (Anguilla anguilla)-Vibrio vulnificus interaction in the gills: Role of the RtxA13 toxin.</title>
        <authorList>
            <person name="Callol A."/>
            <person name="Pajuelo D."/>
            <person name="Ebbesson L."/>
            <person name="Teles M."/>
            <person name="MacKenzie S."/>
            <person name="Amaro C."/>
        </authorList>
    </citation>
    <scope>NUCLEOTIDE SEQUENCE</scope>
</reference>
<evidence type="ECO:0000313" key="2">
    <source>
        <dbReference type="EMBL" id="JAI07188.1"/>
    </source>
</evidence>
<protein>
    <submittedName>
        <fullName evidence="2">Uncharacterized protein</fullName>
    </submittedName>
</protein>
<dbReference type="EMBL" id="GBXM01001390">
    <property type="protein sequence ID" value="JAI07188.1"/>
    <property type="molecule type" value="Transcribed_RNA"/>
</dbReference>
<feature type="region of interest" description="Disordered" evidence="1">
    <location>
        <begin position="1"/>
        <end position="27"/>
    </location>
</feature>
<organism evidence="2">
    <name type="scientific">Anguilla anguilla</name>
    <name type="common">European freshwater eel</name>
    <name type="synonym">Muraena anguilla</name>
    <dbReference type="NCBI Taxonomy" id="7936"/>
    <lineage>
        <taxon>Eukaryota</taxon>
        <taxon>Metazoa</taxon>
        <taxon>Chordata</taxon>
        <taxon>Craniata</taxon>
        <taxon>Vertebrata</taxon>
        <taxon>Euteleostomi</taxon>
        <taxon>Actinopterygii</taxon>
        <taxon>Neopterygii</taxon>
        <taxon>Teleostei</taxon>
        <taxon>Anguilliformes</taxon>
        <taxon>Anguillidae</taxon>
        <taxon>Anguilla</taxon>
    </lineage>
</organism>
<evidence type="ECO:0000256" key="1">
    <source>
        <dbReference type="SAM" id="MobiDB-lite"/>
    </source>
</evidence>
<feature type="compositionally biased region" description="Polar residues" evidence="1">
    <location>
        <begin position="8"/>
        <end position="27"/>
    </location>
</feature>
<proteinExistence type="predicted"/>
<reference evidence="2" key="1">
    <citation type="submission" date="2014-11" db="EMBL/GenBank/DDBJ databases">
        <authorList>
            <person name="Amaro Gonzalez C."/>
        </authorList>
    </citation>
    <scope>NUCLEOTIDE SEQUENCE</scope>
</reference>
<accession>A0A0E9XWT4</accession>
<sequence>MENHANRNKISNNVTQQPQFTRCSQTF</sequence>
<dbReference type="AlphaFoldDB" id="A0A0E9XWT4"/>